<accession>A0A955KZK2</accession>
<dbReference type="GO" id="GO:0006412">
    <property type="term" value="P:translation"/>
    <property type="evidence" value="ECO:0007669"/>
    <property type="project" value="UniProtKB-KW"/>
</dbReference>
<dbReference type="Gene3D" id="3.40.50.300">
    <property type="entry name" value="P-loop containing nucleotide triphosphate hydrolases"/>
    <property type="match status" value="2"/>
</dbReference>
<dbReference type="PROSITE" id="PS00301">
    <property type="entry name" value="G_TR_1"/>
    <property type="match status" value="1"/>
</dbReference>
<keyword evidence="2" id="KW-0648">Protein biosynthesis</keyword>
<dbReference type="SUPFAM" id="SSF52540">
    <property type="entry name" value="P-loop containing nucleoside triphosphate hydrolases"/>
    <property type="match status" value="1"/>
</dbReference>
<evidence type="ECO:0000259" key="4">
    <source>
        <dbReference type="PROSITE" id="PS51722"/>
    </source>
</evidence>
<dbReference type="EMBL" id="JAGQLI010000102">
    <property type="protein sequence ID" value="MCA9379173.1"/>
    <property type="molecule type" value="Genomic_DNA"/>
</dbReference>
<dbReference type="PRINTS" id="PR00315">
    <property type="entry name" value="ELONGATNFCT"/>
</dbReference>
<dbReference type="FunFam" id="3.40.50.300:FF:000029">
    <property type="entry name" value="Elongation factor G"/>
    <property type="match status" value="1"/>
</dbReference>
<dbReference type="InterPro" id="IPR005225">
    <property type="entry name" value="Small_GTP-bd"/>
</dbReference>
<dbReference type="PANTHER" id="PTHR43261">
    <property type="entry name" value="TRANSLATION ELONGATION FACTOR G-RELATED"/>
    <property type="match status" value="1"/>
</dbReference>
<dbReference type="NCBIfam" id="TIGR00231">
    <property type="entry name" value="small_GTP"/>
    <property type="match status" value="1"/>
</dbReference>
<dbReference type="PROSITE" id="PS51722">
    <property type="entry name" value="G_TR_2"/>
    <property type="match status" value="1"/>
</dbReference>
<dbReference type="GO" id="GO:0003924">
    <property type="term" value="F:GTPase activity"/>
    <property type="evidence" value="ECO:0007669"/>
    <property type="project" value="InterPro"/>
</dbReference>
<keyword evidence="3" id="KW-0342">GTP-binding</keyword>
<protein>
    <submittedName>
        <fullName evidence="5">GTP-binding protein</fullName>
    </submittedName>
</protein>
<comment type="caution">
    <text evidence="5">The sequence shown here is derived from an EMBL/GenBank/DDBJ whole genome shotgun (WGS) entry which is preliminary data.</text>
</comment>
<keyword evidence="1" id="KW-0547">Nucleotide-binding</keyword>
<proteinExistence type="predicted"/>
<dbReference type="AlphaFoldDB" id="A0A955KZK2"/>
<feature type="domain" description="Tr-type G" evidence="4">
    <location>
        <begin position="14"/>
        <end position="239"/>
    </location>
</feature>
<evidence type="ECO:0000313" key="6">
    <source>
        <dbReference type="Proteomes" id="UP000760819"/>
    </source>
</evidence>
<organism evidence="5 6">
    <name type="scientific">Candidatus Dojkabacteria bacterium</name>
    <dbReference type="NCBI Taxonomy" id="2099670"/>
    <lineage>
        <taxon>Bacteria</taxon>
        <taxon>Candidatus Dojkabacteria</taxon>
    </lineage>
</organism>
<dbReference type="PANTHER" id="PTHR43261:SF1">
    <property type="entry name" value="RIBOSOME-RELEASING FACTOR 2, MITOCHONDRIAL"/>
    <property type="match status" value="1"/>
</dbReference>
<dbReference type="InterPro" id="IPR000795">
    <property type="entry name" value="T_Tr_GTP-bd_dom"/>
</dbReference>
<dbReference type="Pfam" id="PF00009">
    <property type="entry name" value="GTP_EFTU"/>
    <property type="match status" value="1"/>
</dbReference>
<dbReference type="GO" id="GO:0032790">
    <property type="term" value="P:ribosome disassembly"/>
    <property type="evidence" value="ECO:0007669"/>
    <property type="project" value="TreeGrafter"/>
</dbReference>
<dbReference type="InterPro" id="IPR031157">
    <property type="entry name" value="G_TR_CS"/>
</dbReference>
<sequence length="239" mass="27152">MATTVNYSDVKDEKNYRNIGIIAHVDAGKTTTTERILFFTGRKHKVGEVHDGAAEMDFMDQERERGITIQSAATTAFWSVDDVKYRINIIDTPGHVDFTAEVERSLRVLDGAVVVFDGKMGVEPQSSKVWFQAEKYRVPRMCYINKLDNIGADFYKSYDTIVEHLSERAFPIQLPVGRENEFNGVIDLVTMKAYVHKDEEGKVIREEDIPAGDMDKANEFREKLVEAVSDVNDVVAEKY</sequence>
<evidence type="ECO:0000256" key="1">
    <source>
        <dbReference type="ARBA" id="ARBA00022741"/>
    </source>
</evidence>
<evidence type="ECO:0000313" key="5">
    <source>
        <dbReference type="EMBL" id="MCA9379173.1"/>
    </source>
</evidence>
<evidence type="ECO:0000256" key="3">
    <source>
        <dbReference type="ARBA" id="ARBA00023134"/>
    </source>
</evidence>
<name>A0A955KZK2_9BACT</name>
<evidence type="ECO:0000256" key="2">
    <source>
        <dbReference type="ARBA" id="ARBA00022917"/>
    </source>
</evidence>
<gene>
    <name evidence="5" type="ORF">KC640_01980</name>
</gene>
<reference evidence="5" key="2">
    <citation type="journal article" date="2021" name="Microbiome">
        <title>Successional dynamics and alternative stable states in a saline activated sludge microbial community over 9 years.</title>
        <authorList>
            <person name="Wang Y."/>
            <person name="Ye J."/>
            <person name="Ju F."/>
            <person name="Liu L."/>
            <person name="Boyd J.A."/>
            <person name="Deng Y."/>
            <person name="Parks D.H."/>
            <person name="Jiang X."/>
            <person name="Yin X."/>
            <person name="Woodcroft B.J."/>
            <person name="Tyson G.W."/>
            <person name="Hugenholtz P."/>
            <person name="Polz M.F."/>
            <person name="Zhang T."/>
        </authorList>
    </citation>
    <scope>NUCLEOTIDE SEQUENCE</scope>
    <source>
        <strain evidence="5">HKST-UBA12</strain>
    </source>
</reference>
<reference evidence="5" key="1">
    <citation type="submission" date="2020-04" db="EMBL/GenBank/DDBJ databases">
        <authorList>
            <person name="Zhang T."/>
        </authorList>
    </citation>
    <scope>NUCLEOTIDE SEQUENCE</scope>
    <source>
        <strain evidence="5">HKST-UBA12</strain>
    </source>
</reference>
<dbReference type="GO" id="GO:0005525">
    <property type="term" value="F:GTP binding"/>
    <property type="evidence" value="ECO:0007669"/>
    <property type="project" value="UniProtKB-KW"/>
</dbReference>
<dbReference type="InterPro" id="IPR027417">
    <property type="entry name" value="P-loop_NTPase"/>
</dbReference>
<dbReference type="Proteomes" id="UP000760819">
    <property type="component" value="Unassembled WGS sequence"/>
</dbReference>
<feature type="non-terminal residue" evidence="5">
    <location>
        <position position="239"/>
    </location>
</feature>